<sequence>MKYTKLGRTDTKVSEICLGTMTWGEQNTQAEAFEQMDYALEKGVNFFDTAEIYAVPPKAETYGRTEEIIGNWFRERANRDRVILASKVAGPSAAQTYIRGEISRFNRKHIVEALDNSLRRLQTDYIDLYQLHWPDRNTNIFGQLGFEYQDQEQITQPEETLSVLDDLVKVGKIRHVGLSNENPWGVMQFLKLTEQGRGPRMASIQNPYSLLNRSFEVGLAEISMREDIGLLPYAPLGAGSLTGKYLGGARPEGARMTLFPDNTRYMGERGQAAIADYVDLAEKYRLDPAQMALAFVRSRPFVTAPIIGATKMAQLKVNIESAELDLSEEVLKEIEELGRKHTIPCP</sequence>
<keyword evidence="1" id="KW-0521">NADP</keyword>
<dbReference type="Proteomes" id="UP000035444">
    <property type="component" value="Unassembled WGS sequence"/>
</dbReference>
<evidence type="ECO:0000256" key="2">
    <source>
        <dbReference type="ARBA" id="ARBA00023002"/>
    </source>
</evidence>
<keyword evidence="2" id="KW-0560">Oxidoreductase</keyword>
<dbReference type="FunFam" id="3.20.20.100:FF:000005">
    <property type="entry name" value="NADP(H)-dependent aldo-keto reductase"/>
    <property type="match status" value="1"/>
</dbReference>
<dbReference type="InterPro" id="IPR023210">
    <property type="entry name" value="NADP_OxRdtase_dom"/>
</dbReference>
<evidence type="ECO:0000259" key="5">
    <source>
        <dbReference type="Pfam" id="PF00248"/>
    </source>
</evidence>
<dbReference type="RefSeq" id="WP_047763939.1">
    <property type="nucleotide sequence ID" value="NZ_LAQL01000006.1"/>
</dbReference>
<dbReference type="GO" id="GO:0016491">
    <property type="term" value="F:oxidoreductase activity"/>
    <property type="evidence" value="ECO:0007669"/>
    <property type="project" value="UniProtKB-KW"/>
</dbReference>
<dbReference type="PANTHER" id="PTHR43364:SF4">
    <property type="entry name" value="NAD(P)-LINKED OXIDOREDUCTASE SUPERFAMILY PROTEIN"/>
    <property type="match status" value="1"/>
</dbReference>
<comment type="caution">
    <text evidence="6">The sequence shown here is derived from an EMBL/GenBank/DDBJ whole genome shotgun (WGS) entry which is preliminary data.</text>
</comment>
<evidence type="ECO:0000256" key="1">
    <source>
        <dbReference type="ARBA" id="ARBA00022857"/>
    </source>
</evidence>
<organism evidence="6 7">
    <name type="scientific">Kiloniella spongiae</name>
    <dbReference type="NCBI Taxonomy" id="1489064"/>
    <lineage>
        <taxon>Bacteria</taxon>
        <taxon>Pseudomonadati</taxon>
        <taxon>Pseudomonadota</taxon>
        <taxon>Alphaproteobacteria</taxon>
        <taxon>Rhodospirillales</taxon>
        <taxon>Kiloniellaceae</taxon>
        <taxon>Kiloniella</taxon>
    </lineage>
</organism>
<evidence type="ECO:0000313" key="7">
    <source>
        <dbReference type="Proteomes" id="UP000035444"/>
    </source>
</evidence>
<protein>
    <recommendedName>
        <fullName evidence="4">Protein tas</fullName>
    </recommendedName>
</protein>
<dbReference type="SUPFAM" id="SSF51430">
    <property type="entry name" value="NAD(P)-linked oxidoreductase"/>
    <property type="match status" value="1"/>
</dbReference>
<accession>A0A0H2MVJ9</accession>
<gene>
    <name evidence="6" type="ORF">WH96_09525</name>
</gene>
<feature type="domain" description="NADP-dependent oxidoreductase" evidence="5">
    <location>
        <begin position="15"/>
        <end position="337"/>
    </location>
</feature>
<dbReference type="STRING" id="1489064.WH96_09525"/>
<dbReference type="OrthoDB" id="9773828at2"/>
<proteinExistence type="inferred from homology"/>
<dbReference type="CDD" id="cd19094">
    <property type="entry name" value="AKR_Tas-like"/>
    <property type="match status" value="1"/>
</dbReference>
<dbReference type="AlphaFoldDB" id="A0A0H2MVJ9"/>
<dbReference type="InterPro" id="IPR050523">
    <property type="entry name" value="AKR_Detox_Biosynth"/>
</dbReference>
<evidence type="ECO:0000256" key="3">
    <source>
        <dbReference type="ARBA" id="ARBA00038157"/>
    </source>
</evidence>
<reference evidence="6 7" key="1">
    <citation type="submission" date="2015-03" db="EMBL/GenBank/DDBJ databases">
        <title>Genome Sequence of Kiloniella spongiae MEBiC09566, isolated from a marine sponge.</title>
        <authorList>
            <person name="Shao Z."/>
            <person name="Wang L."/>
            <person name="Li X."/>
        </authorList>
    </citation>
    <scope>NUCLEOTIDE SEQUENCE [LARGE SCALE GENOMIC DNA]</scope>
    <source>
        <strain evidence="6 7">MEBiC09566</strain>
    </source>
</reference>
<dbReference type="EMBL" id="LAQL01000006">
    <property type="protein sequence ID" value="KLN60725.1"/>
    <property type="molecule type" value="Genomic_DNA"/>
</dbReference>
<evidence type="ECO:0000256" key="4">
    <source>
        <dbReference type="ARBA" id="ARBA00070119"/>
    </source>
</evidence>
<dbReference type="PATRIC" id="fig|1489064.4.peg.3188"/>
<comment type="similarity">
    <text evidence="3">Belongs to the aldo/keto reductase family. Aldo/keto reductase 2 subfamily.</text>
</comment>
<dbReference type="Pfam" id="PF00248">
    <property type="entry name" value="Aldo_ket_red"/>
    <property type="match status" value="1"/>
</dbReference>
<dbReference type="Gene3D" id="3.20.20.100">
    <property type="entry name" value="NADP-dependent oxidoreductase domain"/>
    <property type="match status" value="1"/>
</dbReference>
<dbReference type="NCBIfam" id="NF007912">
    <property type="entry name" value="PRK10625.1"/>
    <property type="match status" value="1"/>
</dbReference>
<name>A0A0H2MVJ9_9PROT</name>
<evidence type="ECO:0000313" key="6">
    <source>
        <dbReference type="EMBL" id="KLN60725.1"/>
    </source>
</evidence>
<dbReference type="PANTHER" id="PTHR43364">
    <property type="entry name" value="NADH-SPECIFIC METHYLGLYOXAL REDUCTASE-RELATED"/>
    <property type="match status" value="1"/>
</dbReference>
<dbReference type="InterPro" id="IPR036812">
    <property type="entry name" value="NAD(P)_OxRdtase_dom_sf"/>
</dbReference>
<keyword evidence="7" id="KW-1185">Reference proteome</keyword>